<dbReference type="EC" id="3.1.1.-" evidence="10"/>
<dbReference type="GO" id="GO:0030600">
    <property type="term" value="F:feruloyl esterase activity"/>
    <property type="evidence" value="ECO:0007669"/>
    <property type="project" value="UniProtKB-EC"/>
</dbReference>
<keyword evidence="3" id="KW-0119">Carbohydrate metabolism</keyword>
<dbReference type="InterPro" id="IPR029058">
    <property type="entry name" value="AB_hydrolase_fold"/>
</dbReference>
<dbReference type="EMBL" id="JARJCW010000037">
    <property type="protein sequence ID" value="KAJ7207215.1"/>
    <property type="molecule type" value="Genomic_DNA"/>
</dbReference>
<keyword evidence="8" id="KW-1015">Disulfide bond</keyword>
<name>A0AAD6VE66_9AGAR</name>
<dbReference type="GO" id="GO:0046872">
    <property type="term" value="F:metal ion binding"/>
    <property type="evidence" value="ECO:0007669"/>
    <property type="project" value="UniProtKB-KW"/>
</dbReference>
<keyword evidence="3" id="KW-0858">Xylan degradation</keyword>
<dbReference type="Pfam" id="PF07519">
    <property type="entry name" value="Tannase"/>
    <property type="match status" value="2"/>
</dbReference>
<evidence type="ECO:0000256" key="2">
    <source>
        <dbReference type="ARBA" id="ARBA00022487"/>
    </source>
</evidence>
<proteinExistence type="inferred from homology"/>
<keyword evidence="3" id="KW-0624">Polysaccharide degradation</keyword>
<dbReference type="InterPro" id="IPR011118">
    <property type="entry name" value="Tannase/feruloyl_esterase"/>
</dbReference>
<evidence type="ECO:0000256" key="8">
    <source>
        <dbReference type="ARBA" id="ARBA00023157"/>
    </source>
</evidence>
<keyword evidence="2" id="KW-0719">Serine esterase</keyword>
<dbReference type="AlphaFoldDB" id="A0AAD6VE66"/>
<sequence>MDLSGFNLNYLSNLVTSSIPLLASWTHGEQYTKCLALKSSLTLENTTILDVSYVAAGSTVKLHGQCVPKAHVAAPLCRVQFSTQTSSTSAIRAEAWLPDEWYGRFLAVGNGGLGGCISYRDLTYGSALHFATVGSNNGHDGDTGTPFLGNPEVLYDFAFRSIHVEAVIGKQISESYYGRRHDKSYYLGCSTGGRQGTQTAYQYPEDFDGIMAGAPANDMNHLMHWTGMLARHIGAPDSNSPAFIPLALWKVVADEIMRQCDALDGVVDGIITEPDACAFRPEALLCHNGDSKKCLTSPQVEALRRIYAPLYGDGDLIYPRFDPGAESLGVRAFSGQFPQYPADWLKYTVLNVTDFDFSDYGPEQGRLVDKVNPGGIAAFVGDLSPFRDRGGKFITYHGRMDPLIASGNSKRMYDLIARALGAPRLDDFYRLFLVPGMGHCAGGSAASAPNFGQNWDARAANASSHNLLLALVDWVEGGVPPDTITGTTEDGRATRVHCRYPLRSVWNGSEFGCEE</sequence>
<evidence type="ECO:0000256" key="9">
    <source>
        <dbReference type="ARBA" id="ARBA00034075"/>
    </source>
</evidence>
<keyword evidence="7" id="KW-0106">Calcium</keyword>
<evidence type="ECO:0000256" key="3">
    <source>
        <dbReference type="ARBA" id="ARBA00022651"/>
    </source>
</evidence>
<gene>
    <name evidence="11" type="ORF">GGX14DRAFT_636741</name>
</gene>
<keyword evidence="5" id="KW-0732">Signal</keyword>
<dbReference type="GO" id="GO:0045493">
    <property type="term" value="P:xylan catabolic process"/>
    <property type="evidence" value="ECO:0007669"/>
    <property type="project" value="UniProtKB-KW"/>
</dbReference>
<evidence type="ECO:0000313" key="11">
    <source>
        <dbReference type="EMBL" id="KAJ7207215.1"/>
    </source>
</evidence>
<dbReference type="PANTHER" id="PTHR33938:SF15">
    <property type="entry name" value="FERULOYL ESTERASE B-RELATED"/>
    <property type="match status" value="1"/>
</dbReference>
<dbReference type="Gene3D" id="3.40.50.1820">
    <property type="entry name" value="alpha/beta hydrolase"/>
    <property type="match status" value="1"/>
</dbReference>
<comment type="similarity">
    <text evidence="1 10">Belongs to the tannase family.</text>
</comment>
<comment type="catalytic activity">
    <reaction evidence="9">
        <text>feruloyl-polysaccharide + H2O = ferulate + polysaccharide.</text>
        <dbReference type="EC" id="3.1.1.73"/>
    </reaction>
</comment>
<evidence type="ECO:0000256" key="4">
    <source>
        <dbReference type="ARBA" id="ARBA00022723"/>
    </source>
</evidence>
<dbReference type="Proteomes" id="UP001219525">
    <property type="component" value="Unassembled WGS sequence"/>
</dbReference>
<organism evidence="11 12">
    <name type="scientific">Mycena pura</name>
    <dbReference type="NCBI Taxonomy" id="153505"/>
    <lineage>
        <taxon>Eukaryota</taxon>
        <taxon>Fungi</taxon>
        <taxon>Dikarya</taxon>
        <taxon>Basidiomycota</taxon>
        <taxon>Agaricomycotina</taxon>
        <taxon>Agaricomycetes</taxon>
        <taxon>Agaricomycetidae</taxon>
        <taxon>Agaricales</taxon>
        <taxon>Marasmiineae</taxon>
        <taxon>Mycenaceae</taxon>
        <taxon>Mycena</taxon>
    </lineage>
</organism>
<reference evidence="11" key="1">
    <citation type="submission" date="2023-03" db="EMBL/GenBank/DDBJ databases">
        <title>Massive genome expansion in bonnet fungi (Mycena s.s.) driven by repeated elements and novel gene families across ecological guilds.</title>
        <authorList>
            <consortium name="Lawrence Berkeley National Laboratory"/>
            <person name="Harder C.B."/>
            <person name="Miyauchi S."/>
            <person name="Viragh M."/>
            <person name="Kuo A."/>
            <person name="Thoen E."/>
            <person name="Andreopoulos B."/>
            <person name="Lu D."/>
            <person name="Skrede I."/>
            <person name="Drula E."/>
            <person name="Henrissat B."/>
            <person name="Morin E."/>
            <person name="Kohler A."/>
            <person name="Barry K."/>
            <person name="LaButti K."/>
            <person name="Morin E."/>
            <person name="Salamov A."/>
            <person name="Lipzen A."/>
            <person name="Mereny Z."/>
            <person name="Hegedus B."/>
            <person name="Baldrian P."/>
            <person name="Stursova M."/>
            <person name="Weitz H."/>
            <person name="Taylor A."/>
            <person name="Grigoriev I.V."/>
            <person name="Nagy L.G."/>
            <person name="Martin F."/>
            <person name="Kauserud H."/>
        </authorList>
    </citation>
    <scope>NUCLEOTIDE SEQUENCE</scope>
    <source>
        <strain evidence="11">9144</strain>
    </source>
</reference>
<dbReference type="SUPFAM" id="SSF53474">
    <property type="entry name" value="alpha/beta-Hydrolases"/>
    <property type="match status" value="2"/>
</dbReference>
<keyword evidence="6 10" id="KW-0378">Hydrolase</keyword>
<evidence type="ECO:0000256" key="5">
    <source>
        <dbReference type="ARBA" id="ARBA00022729"/>
    </source>
</evidence>
<evidence type="ECO:0000256" key="1">
    <source>
        <dbReference type="ARBA" id="ARBA00006249"/>
    </source>
</evidence>
<accession>A0AAD6VE66</accession>
<keyword evidence="4" id="KW-0479">Metal-binding</keyword>
<evidence type="ECO:0000256" key="6">
    <source>
        <dbReference type="ARBA" id="ARBA00022801"/>
    </source>
</evidence>
<evidence type="ECO:0000256" key="7">
    <source>
        <dbReference type="ARBA" id="ARBA00022837"/>
    </source>
</evidence>
<comment type="caution">
    <text evidence="11">The sequence shown here is derived from an EMBL/GenBank/DDBJ whole genome shotgun (WGS) entry which is preliminary data.</text>
</comment>
<evidence type="ECO:0000313" key="12">
    <source>
        <dbReference type="Proteomes" id="UP001219525"/>
    </source>
</evidence>
<protein>
    <recommendedName>
        <fullName evidence="10">Carboxylic ester hydrolase</fullName>
        <ecNumber evidence="10">3.1.1.-</ecNumber>
    </recommendedName>
</protein>
<dbReference type="PANTHER" id="PTHR33938">
    <property type="entry name" value="FERULOYL ESTERASE B-RELATED"/>
    <property type="match status" value="1"/>
</dbReference>
<keyword evidence="12" id="KW-1185">Reference proteome</keyword>
<evidence type="ECO:0000256" key="10">
    <source>
        <dbReference type="RuleBase" id="RU361238"/>
    </source>
</evidence>